<gene>
    <name evidence="2" type="ORF">GLS40_16400</name>
</gene>
<keyword evidence="3" id="KW-1185">Reference proteome</keyword>
<dbReference type="Proteomes" id="UP000443843">
    <property type="component" value="Unassembled WGS sequence"/>
</dbReference>
<dbReference type="Gene3D" id="3.90.1300.10">
    <property type="entry name" value="Amidase signature (AS) domain"/>
    <property type="match status" value="1"/>
</dbReference>
<dbReference type="AlphaFoldDB" id="A0A844W5Q4"/>
<organism evidence="2 3">
    <name type="scientific">Pseudooceanicola pacificus</name>
    <dbReference type="NCBI Taxonomy" id="2676438"/>
    <lineage>
        <taxon>Bacteria</taxon>
        <taxon>Pseudomonadati</taxon>
        <taxon>Pseudomonadota</taxon>
        <taxon>Alphaproteobacteria</taxon>
        <taxon>Rhodobacterales</taxon>
        <taxon>Paracoccaceae</taxon>
        <taxon>Pseudooceanicola</taxon>
    </lineage>
</organism>
<dbReference type="InterPro" id="IPR023631">
    <property type="entry name" value="Amidase_dom"/>
</dbReference>
<proteinExistence type="predicted"/>
<name>A0A844W5Q4_9RHOB</name>
<comment type="caution">
    <text evidence="2">The sequence shown here is derived from an EMBL/GenBank/DDBJ whole genome shotgun (WGS) entry which is preliminary data.</text>
</comment>
<dbReference type="InterPro" id="IPR000120">
    <property type="entry name" value="Amidase"/>
</dbReference>
<dbReference type="NCBIfam" id="NF005686">
    <property type="entry name" value="PRK07486.1"/>
    <property type="match status" value="1"/>
</dbReference>
<dbReference type="InterPro" id="IPR036928">
    <property type="entry name" value="AS_sf"/>
</dbReference>
<evidence type="ECO:0000313" key="2">
    <source>
        <dbReference type="EMBL" id="MWB79616.1"/>
    </source>
</evidence>
<reference evidence="2 3" key="1">
    <citation type="submission" date="2019-11" db="EMBL/GenBank/DDBJ databases">
        <title>Pseudooceanicola pacifica sp. nov., isolated from deep-sea sediment of the Pacific Ocean.</title>
        <authorList>
            <person name="Lyu L."/>
        </authorList>
    </citation>
    <scope>NUCLEOTIDE SEQUENCE [LARGE SCALE GENOMIC DNA]</scope>
    <source>
        <strain evidence="2 3">216_PA32_1</strain>
    </source>
</reference>
<dbReference type="GO" id="GO:0004040">
    <property type="term" value="F:amidase activity"/>
    <property type="evidence" value="ECO:0007669"/>
    <property type="project" value="UniProtKB-EC"/>
</dbReference>
<accession>A0A844W5Q4</accession>
<keyword evidence="2" id="KW-0378">Hydrolase</keyword>
<dbReference type="SUPFAM" id="SSF75304">
    <property type="entry name" value="Amidase signature (AS) enzymes"/>
    <property type="match status" value="1"/>
</dbReference>
<dbReference type="EMBL" id="WNXQ01000013">
    <property type="protein sequence ID" value="MWB79616.1"/>
    <property type="molecule type" value="Genomic_DNA"/>
</dbReference>
<dbReference type="PANTHER" id="PTHR11895">
    <property type="entry name" value="TRANSAMIDASE"/>
    <property type="match status" value="1"/>
</dbReference>
<dbReference type="PANTHER" id="PTHR11895:SF76">
    <property type="entry name" value="INDOLEACETAMIDE HYDROLASE"/>
    <property type="match status" value="1"/>
</dbReference>
<dbReference type="Pfam" id="PF01425">
    <property type="entry name" value="Amidase"/>
    <property type="match status" value="1"/>
</dbReference>
<evidence type="ECO:0000313" key="3">
    <source>
        <dbReference type="Proteomes" id="UP000443843"/>
    </source>
</evidence>
<evidence type="ECO:0000259" key="1">
    <source>
        <dbReference type="Pfam" id="PF01425"/>
    </source>
</evidence>
<protein>
    <submittedName>
        <fullName evidence="2">Amidase</fullName>
        <ecNumber evidence="2">3.5.1.4</ecNumber>
    </submittedName>
</protein>
<feature type="domain" description="Amidase" evidence="1">
    <location>
        <begin position="24"/>
        <end position="450"/>
    </location>
</feature>
<dbReference type="EC" id="3.5.1.4" evidence="2"/>
<sequence length="470" mass="50284">MELTRMTADDLSHRIATREVSAVEVMEAALERFEAVNPRFNAIVALRDRDALLAEARAADAEAPRGWLHGIPVAVKDLANARGLPTSMGSPLFAGTMPAADDLSIGRMRAAGAIFIGKTNVPEFGLGSHTTNPVFGPTRNPYDDSRTAGGSSGGAGAALSLGMQWVCDGSDAMGSLRNPAGWNNVYGFRPSWGLVPQEPGGDVYLHLLSTLGPMGRAPKDVAHLLDIMAGPDPRLPLALPQQPSFAARIEAPVKGRRIAWAGNWGGAYPMEPGVLETCEAALSAFADMGCEVEAVDPPFPADKLWDSWTTLRSFSVAARQEVLYADPLKRAKLKASSVWEIERGLAMSAMEVQRASAIRSDWFAQAVRVFDRYDALVLPTAQCFPFPVDWPHPTELGGQAMDTYHRWMEVVIPASLLGLPAFGVPAGFGPGGLPIGLQIVGPRGGDLEVLQLGQAWHEATGWPDKRPPLA</sequence>